<sequence>MEGDLAEHSVERLTRRLAGRGAPAAGSAAAVATAMAAALVVKVAERSGSHLGDATAIARRAHDWRVRALRLAEEDEAAVAAMLAGAPGRAAVVVPEEIDGLAATVSAEADRLASEGNPRLRADAVTARVLAEAARAAVDAILADDHG</sequence>
<dbReference type="InterPro" id="IPR036178">
    <property type="entry name" value="Formintransfe-cycloase-like_sf"/>
</dbReference>
<gene>
    <name evidence="1" type="ORF">AB3X52_12625</name>
</gene>
<organism evidence="1 2">
    <name type="scientific">Nocardioides eburneus</name>
    <dbReference type="NCBI Taxonomy" id="3231482"/>
    <lineage>
        <taxon>Bacteria</taxon>
        <taxon>Bacillati</taxon>
        <taxon>Actinomycetota</taxon>
        <taxon>Actinomycetes</taxon>
        <taxon>Propionibacteriales</taxon>
        <taxon>Nocardioidaceae</taxon>
        <taxon>Nocardioides</taxon>
    </lineage>
</organism>
<dbReference type="SUPFAM" id="SSF101262">
    <property type="entry name" value="Methenyltetrahydrofolate cyclohydrolase-like"/>
    <property type="match status" value="1"/>
</dbReference>
<dbReference type="RefSeq" id="WP_367994440.1">
    <property type="nucleotide sequence ID" value="NZ_JBFPJR010000021.1"/>
</dbReference>
<keyword evidence="2" id="KW-1185">Reference proteome</keyword>
<dbReference type="EMBL" id="JBFPJR010000021">
    <property type="protein sequence ID" value="MEX0428468.1"/>
    <property type="molecule type" value="Genomic_DNA"/>
</dbReference>
<comment type="caution">
    <text evidence="1">The sequence shown here is derived from an EMBL/GenBank/DDBJ whole genome shotgun (WGS) entry which is preliminary data.</text>
</comment>
<accession>A0ABV3SZU8</accession>
<dbReference type="Proteomes" id="UP001556631">
    <property type="component" value="Unassembled WGS sequence"/>
</dbReference>
<evidence type="ECO:0000313" key="2">
    <source>
        <dbReference type="Proteomes" id="UP001556631"/>
    </source>
</evidence>
<dbReference type="Gene3D" id="1.20.120.680">
    <property type="entry name" value="Formiminotetrahydrofolate cyclodeaminase monomer, up-and-down helical bundle"/>
    <property type="match status" value="1"/>
</dbReference>
<proteinExistence type="predicted"/>
<name>A0ABV3SZU8_9ACTN</name>
<protein>
    <recommendedName>
        <fullName evidence="3">Formimidoyltetrahydrofolate cyclodeaminase</fullName>
    </recommendedName>
</protein>
<evidence type="ECO:0000313" key="1">
    <source>
        <dbReference type="EMBL" id="MEX0428468.1"/>
    </source>
</evidence>
<reference evidence="1 2" key="1">
    <citation type="submission" date="2024-07" db="EMBL/GenBank/DDBJ databases">
        <authorList>
            <person name="Lee S."/>
            <person name="Kang M."/>
        </authorList>
    </citation>
    <scope>NUCLEOTIDE SEQUENCE [LARGE SCALE GENOMIC DNA]</scope>
    <source>
        <strain evidence="1 2">DS6</strain>
    </source>
</reference>
<evidence type="ECO:0008006" key="3">
    <source>
        <dbReference type="Google" id="ProtNLM"/>
    </source>
</evidence>